<evidence type="ECO:0000313" key="2">
    <source>
        <dbReference type="Proteomes" id="UP001162501"/>
    </source>
</evidence>
<dbReference type="Proteomes" id="UP001162501">
    <property type="component" value="Chromosome 20"/>
</dbReference>
<reference evidence="1" key="2">
    <citation type="submission" date="2025-03" db="EMBL/GenBank/DDBJ databases">
        <authorList>
            <consortium name="ELIXIR-Norway"/>
            <consortium name="Elixir Norway"/>
        </authorList>
    </citation>
    <scope>NUCLEOTIDE SEQUENCE</scope>
</reference>
<gene>
    <name evidence="1" type="ORF">MRATA1EN22A_LOCUS10988</name>
</gene>
<sequence length="69" mass="8113">MRNLRPGSSRELAHLRRLIPSPLWGQERRRPPEGNVRPRNPRRRASSHRGNAAGCRTRCARVLRFLFRC</sequence>
<accession>A0AC59YW95</accession>
<organism evidence="1 2">
    <name type="scientific">Rangifer tarandus platyrhynchus</name>
    <name type="common">Svalbard reindeer</name>
    <dbReference type="NCBI Taxonomy" id="3082113"/>
    <lineage>
        <taxon>Eukaryota</taxon>
        <taxon>Metazoa</taxon>
        <taxon>Chordata</taxon>
        <taxon>Craniata</taxon>
        <taxon>Vertebrata</taxon>
        <taxon>Euteleostomi</taxon>
        <taxon>Mammalia</taxon>
        <taxon>Eutheria</taxon>
        <taxon>Laurasiatheria</taxon>
        <taxon>Artiodactyla</taxon>
        <taxon>Ruminantia</taxon>
        <taxon>Pecora</taxon>
        <taxon>Cervidae</taxon>
        <taxon>Odocoileinae</taxon>
        <taxon>Rangifer</taxon>
    </lineage>
</organism>
<evidence type="ECO:0000313" key="1">
    <source>
        <dbReference type="EMBL" id="CAN0029488.1"/>
    </source>
</evidence>
<reference evidence="1" key="1">
    <citation type="submission" date="2023-05" db="EMBL/GenBank/DDBJ databases">
        <authorList>
            <consortium name="ELIXIR-Norway"/>
        </authorList>
    </citation>
    <scope>NUCLEOTIDE SEQUENCE</scope>
</reference>
<protein>
    <submittedName>
        <fullName evidence="1">Uncharacterized protein</fullName>
    </submittedName>
</protein>
<proteinExistence type="predicted"/>
<dbReference type="EMBL" id="OX596104">
    <property type="protein sequence ID" value="CAN0029488.1"/>
    <property type="molecule type" value="Genomic_DNA"/>
</dbReference>
<name>A0AC59YW95_RANTA</name>